<dbReference type="InParanoid" id="A0A1Z5S8C7"/>
<sequence length="530" mass="56963">MASSRNPDALAAPALTPAPAAVAQAQNPSIAPGDPPSPEMETTAEALTREEVLRRRRRRAARLAGVYRRLYWAMAEEVRARHRQYVWDLARSPLEAEQPPAPPGVPIPAAGEPPRPAPVPRRKKCGFTGCKVRAMATTRFCHSHVLSDPKQLLYKPCAYITKSGLQGGLVTCGRPIIKSAAPSLCNIHLQRCQKSIAQAYRKTRTRGGVRHGGAGRGTSPLAAPALTNRGGTCNHPQSLAITLHRTRDSPFSPIVTQVGSKLAPPAGVHNHIRLHGLHPTASVRLALSRRLQGIGLPQTSPGFNAATVRHPQPAVSPRSPSLVIESEAPRAPSLLWHCLLKTSGRQRQLHGNPSHRRTPVIVMHRPKGSSGKSTFSLQLVRGRPALLPPGAPVAAGPQGASWATKPAPPATKAASHGHCRSSTPLQARPRGGVRPSVTMRRRTGHSRAIPTSPRPSAGGRCICAQMDSDARSPSIWRLCRTADGLLLFVSLRVDCQYVFALTSALPTYKNAQSLLIHINAFLTEVIFLLI</sequence>
<organism evidence="5 6">
    <name type="scientific">Sorghum bicolor</name>
    <name type="common">Sorghum</name>
    <name type="synonym">Sorghum vulgare</name>
    <dbReference type="NCBI Taxonomy" id="4558"/>
    <lineage>
        <taxon>Eukaryota</taxon>
        <taxon>Viridiplantae</taxon>
        <taxon>Streptophyta</taxon>
        <taxon>Embryophyta</taxon>
        <taxon>Tracheophyta</taxon>
        <taxon>Spermatophyta</taxon>
        <taxon>Magnoliopsida</taxon>
        <taxon>Liliopsida</taxon>
        <taxon>Poales</taxon>
        <taxon>Poaceae</taxon>
        <taxon>PACMAD clade</taxon>
        <taxon>Panicoideae</taxon>
        <taxon>Andropogonodae</taxon>
        <taxon>Andropogoneae</taxon>
        <taxon>Sorghinae</taxon>
        <taxon>Sorghum</taxon>
    </lineage>
</organism>
<dbReference type="Gramene" id="OQU92167">
    <property type="protein sequence ID" value="OQU92167"/>
    <property type="gene ID" value="SORBI_3001G303675"/>
</dbReference>
<keyword evidence="2" id="KW-0539">Nucleus</keyword>
<feature type="region of interest" description="Disordered" evidence="3">
    <location>
        <begin position="95"/>
        <end position="120"/>
    </location>
</feature>
<feature type="region of interest" description="Disordered" evidence="3">
    <location>
        <begin position="1"/>
        <end position="42"/>
    </location>
</feature>
<feature type="compositionally biased region" description="Low complexity" evidence="3">
    <location>
        <begin position="392"/>
        <end position="414"/>
    </location>
</feature>
<evidence type="ECO:0000256" key="3">
    <source>
        <dbReference type="SAM" id="MobiDB-lite"/>
    </source>
</evidence>
<feature type="compositionally biased region" description="Low complexity" evidence="3">
    <location>
        <begin position="1"/>
        <end position="28"/>
    </location>
</feature>
<dbReference type="PANTHER" id="PTHR13453">
    <property type="entry name" value="KAT8 REGULATORY NSL COMPLEX SUBUNIT 2"/>
    <property type="match status" value="1"/>
</dbReference>
<reference evidence="5 6" key="1">
    <citation type="journal article" date="2009" name="Nature">
        <title>The Sorghum bicolor genome and the diversification of grasses.</title>
        <authorList>
            <person name="Paterson A.H."/>
            <person name="Bowers J.E."/>
            <person name="Bruggmann R."/>
            <person name="Dubchak I."/>
            <person name="Grimwood J."/>
            <person name="Gundlach H."/>
            <person name="Haberer G."/>
            <person name="Hellsten U."/>
            <person name="Mitros T."/>
            <person name="Poliakov A."/>
            <person name="Schmutz J."/>
            <person name="Spannagl M."/>
            <person name="Tang H."/>
            <person name="Wang X."/>
            <person name="Wicker T."/>
            <person name="Bharti A.K."/>
            <person name="Chapman J."/>
            <person name="Feltus F.A."/>
            <person name="Gowik U."/>
            <person name="Grigoriev I.V."/>
            <person name="Lyons E."/>
            <person name="Maher C.A."/>
            <person name="Martis M."/>
            <person name="Narechania A."/>
            <person name="Otillar R.P."/>
            <person name="Penning B.W."/>
            <person name="Salamov A.A."/>
            <person name="Wang Y."/>
            <person name="Zhang L."/>
            <person name="Carpita N.C."/>
            <person name="Freeling M."/>
            <person name="Gingle A.R."/>
            <person name="Hash C.T."/>
            <person name="Keller B."/>
            <person name="Klein P."/>
            <person name="Kresovich S."/>
            <person name="McCann M.C."/>
            <person name="Ming R."/>
            <person name="Peterson D.G."/>
            <person name="Mehboob-ur-Rahman"/>
            <person name="Ware D."/>
            <person name="Westhoff P."/>
            <person name="Mayer K.F."/>
            <person name="Messing J."/>
            <person name="Rokhsar D.S."/>
        </authorList>
    </citation>
    <scope>NUCLEOTIDE SEQUENCE [LARGE SCALE GENOMIC DNA]</scope>
    <source>
        <strain evidence="6">cv. BTx623</strain>
    </source>
</reference>
<protein>
    <recommendedName>
        <fullName evidence="4">KANL2-like probable zinc-finger domain-containing protein</fullName>
    </recommendedName>
</protein>
<accession>A0A1Z5S8C7</accession>
<gene>
    <name evidence="5" type="ORF">SORBI_3001G303675</name>
</gene>
<dbReference type="Proteomes" id="UP000000768">
    <property type="component" value="Chromosome 1"/>
</dbReference>
<feature type="region of interest" description="Disordered" evidence="3">
    <location>
        <begin position="392"/>
        <end position="457"/>
    </location>
</feature>
<dbReference type="PANTHER" id="PTHR13453:SF5">
    <property type="entry name" value="KAT8 REGULATORY NSL COMPLEX SUBUNIT 2"/>
    <property type="match status" value="1"/>
</dbReference>
<evidence type="ECO:0000256" key="1">
    <source>
        <dbReference type="ARBA" id="ARBA00004123"/>
    </source>
</evidence>
<comment type="subcellular location">
    <subcellularLocation>
        <location evidence="1">Nucleus</location>
    </subcellularLocation>
</comment>
<name>A0A1Z5S8C7_SORBI</name>
<feature type="region of interest" description="Disordered" evidence="3">
    <location>
        <begin position="204"/>
        <end position="232"/>
    </location>
</feature>
<dbReference type="InterPro" id="IPR026316">
    <property type="entry name" value="NSL2"/>
</dbReference>
<evidence type="ECO:0000313" key="5">
    <source>
        <dbReference type="EMBL" id="OQU92167.1"/>
    </source>
</evidence>
<feature type="compositionally biased region" description="Pro residues" evidence="3">
    <location>
        <begin position="99"/>
        <end position="119"/>
    </location>
</feature>
<dbReference type="InterPro" id="IPR025927">
    <property type="entry name" value="Znf_KANL2-like"/>
</dbReference>
<feature type="domain" description="KANL2-like probable zinc-finger" evidence="4">
    <location>
        <begin position="126"/>
        <end position="188"/>
    </location>
</feature>
<dbReference type="STRING" id="4558.A0A1Z5S8C7"/>
<dbReference type="EMBL" id="CM000760">
    <property type="protein sequence ID" value="OQU92167.1"/>
    <property type="molecule type" value="Genomic_DNA"/>
</dbReference>
<reference evidence="6" key="2">
    <citation type="journal article" date="2018" name="Plant J.">
        <title>The Sorghum bicolor reference genome: improved assembly, gene annotations, a transcriptome atlas, and signatures of genome organization.</title>
        <authorList>
            <person name="McCormick R.F."/>
            <person name="Truong S.K."/>
            <person name="Sreedasyam A."/>
            <person name="Jenkins J."/>
            <person name="Shu S."/>
            <person name="Sims D."/>
            <person name="Kennedy M."/>
            <person name="Amirebrahimi M."/>
            <person name="Weers B.D."/>
            <person name="McKinley B."/>
            <person name="Mattison A."/>
            <person name="Morishige D.T."/>
            <person name="Grimwood J."/>
            <person name="Schmutz J."/>
            <person name="Mullet J.E."/>
        </authorList>
    </citation>
    <scope>NUCLEOTIDE SEQUENCE [LARGE SCALE GENOMIC DNA]</scope>
    <source>
        <strain evidence="6">cv. BTx623</strain>
    </source>
</reference>
<keyword evidence="6" id="KW-1185">Reference proteome</keyword>
<evidence type="ECO:0000313" key="6">
    <source>
        <dbReference type="Proteomes" id="UP000000768"/>
    </source>
</evidence>
<dbReference type="GO" id="GO:0044545">
    <property type="term" value="C:NSL complex"/>
    <property type="evidence" value="ECO:0000318"/>
    <property type="project" value="GO_Central"/>
</dbReference>
<evidence type="ECO:0000259" key="4">
    <source>
        <dbReference type="Pfam" id="PF13891"/>
    </source>
</evidence>
<dbReference type="GO" id="GO:0005634">
    <property type="term" value="C:nucleus"/>
    <property type="evidence" value="ECO:0007669"/>
    <property type="project" value="UniProtKB-SubCell"/>
</dbReference>
<proteinExistence type="predicted"/>
<dbReference type="Pfam" id="PF13891">
    <property type="entry name" value="zf-C3HC3H_KANSL2"/>
    <property type="match status" value="1"/>
</dbReference>
<evidence type="ECO:0000256" key="2">
    <source>
        <dbReference type="ARBA" id="ARBA00023242"/>
    </source>
</evidence>
<dbReference type="AlphaFoldDB" id="A0A1Z5S8C7"/>
<dbReference type="ExpressionAtlas" id="A0A1Z5S8C7">
    <property type="expression patterns" value="baseline and differential"/>
</dbReference>